<reference evidence="3" key="1">
    <citation type="journal article" date="2019" name="Int. J. Syst. Evol. Microbiol.">
        <title>The Global Catalogue of Microorganisms (GCM) 10K type strain sequencing project: providing services to taxonomists for standard genome sequencing and annotation.</title>
        <authorList>
            <consortium name="The Broad Institute Genomics Platform"/>
            <consortium name="The Broad Institute Genome Sequencing Center for Infectious Disease"/>
            <person name="Wu L."/>
            <person name="Ma J."/>
        </authorList>
    </citation>
    <scope>NUCLEOTIDE SEQUENCE [LARGE SCALE GENOMIC DNA]</scope>
    <source>
        <strain evidence="3">JCM 15134</strain>
    </source>
</reference>
<evidence type="ECO:0000256" key="1">
    <source>
        <dbReference type="SAM" id="MobiDB-lite"/>
    </source>
</evidence>
<protein>
    <submittedName>
        <fullName evidence="2">Uncharacterized protein</fullName>
    </submittedName>
</protein>
<organism evidence="2 3">
    <name type="scientific">Marinobacterium maritimum</name>
    <dbReference type="NCBI Taxonomy" id="500162"/>
    <lineage>
        <taxon>Bacteria</taxon>
        <taxon>Pseudomonadati</taxon>
        <taxon>Pseudomonadota</taxon>
        <taxon>Gammaproteobacteria</taxon>
        <taxon>Oceanospirillales</taxon>
        <taxon>Oceanospirillaceae</taxon>
        <taxon>Marinobacterium</taxon>
    </lineage>
</organism>
<keyword evidence="3" id="KW-1185">Reference proteome</keyword>
<gene>
    <name evidence="2" type="ORF">GCM10009104_03180</name>
</gene>
<accession>A0ABP3T7V3</accession>
<sequence>MQRLVILLTVIVSALAIYLFIVPEQTTLDPSSPTPVSESTRLEAREHIKSLTQQAAEDTLDVAAANHFVTGSQLLQLPETKQETEQAIALNPTDSDSATSFAVDLPTPTNTDSGLEAQSPILTPQDRLRLQELLNNPNQAADEIFYVHSVRNSDQQGLWGIIHQGLIETFTRGIRIEDRSRLLSAHIPADADEPLTDQRSSWLGHLLKRKVEETWVFNYQQGLLGRNPNVIHPGQQLVIVRFSEDELIDIYNHFTHSGAN</sequence>
<proteinExistence type="predicted"/>
<dbReference type="Proteomes" id="UP001499915">
    <property type="component" value="Unassembled WGS sequence"/>
</dbReference>
<feature type="region of interest" description="Disordered" evidence="1">
    <location>
        <begin position="91"/>
        <end position="118"/>
    </location>
</feature>
<evidence type="ECO:0000313" key="3">
    <source>
        <dbReference type="Proteomes" id="UP001499915"/>
    </source>
</evidence>
<name>A0ABP3T7V3_9GAMM</name>
<dbReference type="RefSeq" id="WP_343801247.1">
    <property type="nucleotide sequence ID" value="NZ_BAAAET010000001.1"/>
</dbReference>
<evidence type="ECO:0000313" key="2">
    <source>
        <dbReference type="EMBL" id="GAA0681803.1"/>
    </source>
</evidence>
<dbReference type="EMBL" id="BAAAET010000001">
    <property type="protein sequence ID" value="GAA0681803.1"/>
    <property type="molecule type" value="Genomic_DNA"/>
</dbReference>
<comment type="caution">
    <text evidence="2">The sequence shown here is derived from an EMBL/GenBank/DDBJ whole genome shotgun (WGS) entry which is preliminary data.</text>
</comment>